<dbReference type="GeneID" id="31000038"/>
<dbReference type="OrthoDB" id="2417614at2759"/>
<evidence type="ECO:0000256" key="1">
    <source>
        <dbReference type="SAM" id="MobiDB-lite"/>
    </source>
</evidence>
<dbReference type="Proteomes" id="UP000214365">
    <property type="component" value="Unassembled WGS sequence"/>
</dbReference>
<evidence type="ECO:0000313" key="4">
    <source>
        <dbReference type="Proteomes" id="UP000214365"/>
    </source>
</evidence>
<dbReference type="STRING" id="1441469.A0A225ASF8"/>
<reference evidence="3 4" key="1">
    <citation type="submission" date="2015-06" db="EMBL/GenBank/DDBJ databases">
        <title>Talaromyces atroroseus IBT 11181 draft genome.</title>
        <authorList>
            <person name="Rasmussen K.B."/>
            <person name="Rasmussen S."/>
            <person name="Petersen B."/>
            <person name="Sicheritz-Ponten T."/>
            <person name="Mortensen U.H."/>
            <person name="Thrane U."/>
        </authorList>
    </citation>
    <scope>NUCLEOTIDE SEQUENCE [LARGE SCALE GENOMIC DNA]</scope>
    <source>
        <strain evidence="3 4">IBT 11181</strain>
    </source>
</reference>
<dbReference type="InterPro" id="IPR053006">
    <property type="entry name" value="Meiosis_regulatory"/>
</dbReference>
<protein>
    <recommendedName>
        <fullName evidence="2">Bacteriophage T5 Orf172 DNA-binding domain-containing protein</fullName>
    </recommendedName>
</protein>
<feature type="domain" description="Bacteriophage T5 Orf172 DNA-binding" evidence="2">
    <location>
        <begin position="351"/>
        <end position="461"/>
    </location>
</feature>
<sequence length="476" mass="53187">MPQLANTPESLLPRSDSRNPASTCRGINVNGKPCRRTLAASARSAAALGGVVAVLNGQSHQTVDPTAFYCWQHKNQASHFIDKPSQARQAQLIALGNRTSIDSLVERLGILEVNDDQEKQRKHTQPSIKKDKNHYNGSNRNSERKTQTKESPFCCFKVVDDVESLPTARRVTSPNHESSHKRSTVPRPSPSATPQRPVFIRDPRSSESPIVQRRSAPVTPERWHNTPQQTPLSGREQYLKTPTRPSPSATSYSHTSETPPLLSLIPQHLSPQTTALLLTELAKPISDADEDGYIYIFWVTPQGPNTTESPPGDIALNLLPPPGRPNHFRRTSDALRAAQTIDPRSKGSAGHPGTIRLKIGRTSNVHRRLNEWSKQCSHNLTLIRYYPYTASSPSPSPARRPGSETSQGHGRRVPHVHRVERLIHIELADQRVKGEGPCPHCGKEHREWFELDATKEALRRVNDCVRRWVSWGEQHT</sequence>
<comment type="caution">
    <text evidence="3">The sequence shown here is derived from an EMBL/GenBank/DDBJ whole genome shotgun (WGS) entry which is preliminary data.</text>
</comment>
<proteinExistence type="predicted"/>
<feature type="region of interest" description="Disordered" evidence="1">
    <location>
        <begin position="1"/>
        <end position="21"/>
    </location>
</feature>
<dbReference type="Pfam" id="PF10544">
    <property type="entry name" value="T5orf172"/>
    <property type="match status" value="1"/>
</dbReference>
<feature type="region of interest" description="Disordered" evidence="1">
    <location>
        <begin position="391"/>
        <end position="413"/>
    </location>
</feature>
<feature type="compositionally biased region" description="Polar residues" evidence="1">
    <location>
        <begin position="246"/>
        <end position="258"/>
    </location>
</feature>
<dbReference type="InterPro" id="IPR018306">
    <property type="entry name" value="Phage_T5_Orf172_DNA-bd"/>
</dbReference>
<feature type="compositionally biased region" description="Low complexity" evidence="1">
    <location>
        <begin position="391"/>
        <end position="400"/>
    </location>
</feature>
<dbReference type="SMART" id="SM00974">
    <property type="entry name" value="T5orf172"/>
    <property type="match status" value="1"/>
</dbReference>
<dbReference type="RefSeq" id="XP_020124051.1">
    <property type="nucleotide sequence ID" value="XM_020260072.1"/>
</dbReference>
<dbReference type="PANTHER" id="PTHR28094:SF2">
    <property type="entry name" value="BACTERIOPHAGE T5 ORF172 DNA-BINDING DOMAIN-CONTAINING PROTEIN"/>
    <property type="match status" value="1"/>
</dbReference>
<gene>
    <name evidence="3" type="ORF">UA08_00283</name>
</gene>
<evidence type="ECO:0000259" key="2">
    <source>
        <dbReference type="SMART" id="SM00974"/>
    </source>
</evidence>
<dbReference type="PANTHER" id="PTHR28094">
    <property type="entry name" value="MEIOTICALLY UP-REGULATED GENE 113 PROTEIN"/>
    <property type="match status" value="1"/>
</dbReference>
<name>A0A225ASF8_TALAT</name>
<keyword evidence="4" id="KW-1185">Reference proteome</keyword>
<organism evidence="3 4">
    <name type="scientific">Talaromyces atroroseus</name>
    <dbReference type="NCBI Taxonomy" id="1441469"/>
    <lineage>
        <taxon>Eukaryota</taxon>
        <taxon>Fungi</taxon>
        <taxon>Dikarya</taxon>
        <taxon>Ascomycota</taxon>
        <taxon>Pezizomycotina</taxon>
        <taxon>Eurotiomycetes</taxon>
        <taxon>Eurotiomycetidae</taxon>
        <taxon>Eurotiales</taxon>
        <taxon>Trichocomaceae</taxon>
        <taxon>Talaromyces</taxon>
        <taxon>Talaromyces sect. Trachyspermi</taxon>
    </lineage>
</organism>
<feature type="region of interest" description="Disordered" evidence="1">
    <location>
        <begin position="116"/>
        <end position="150"/>
    </location>
</feature>
<feature type="region of interest" description="Disordered" evidence="1">
    <location>
        <begin position="167"/>
        <end position="263"/>
    </location>
</feature>
<evidence type="ECO:0000313" key="3">
    <source>
        <dbReference type="EMBL" id="OKL63930.1"/>
    </source>
</evidence>
<accession>A0A225ASF8</accession>
<dbReference type="EMBL" id="LFMY01000001">
    <property type="protein sequence ID" value="OKL63930.1"/>
    <property type="molecule type" value="Genomic_DNA"/>
</dbReference>
<dbReference type="AlphaFoldDB" id="A0A225ASF8"/>